<reference evidence="1" key="1">
    <citation type="submission" date="2024-07" db="EMBL/GenBank/DDBJ databases">
        <authorList>
            <person name="Yu S.T."/>
        </authorList>
    </citation>
    <scope>NUCLEOTIDE SEQUENCE</scope>
    <source>
        <strain evidence="1">R02</strain>
    </source>
</reference>
<gene>
    <name evidence="1" type="ORF">AB5J57_00615</name>
</gene>
<organism evidence="1">
    <name type="scientific">Streptomyces sp. R02</name>
    <dbReference type="NCBI Taxonomy" id="3238623"/>
    <lineage>
        <taxon>Bacteria</taxon>
        <taxon>Bacillati</taxon>
        <taxon>Actinomycetota</taxon>
        <taxon>Actinomycetes</taxon>
        <taxon>Kitasatosporales</taxon>
        <taxon>Streptomycetaceae</taxon>
        <taxon>Streptomyces</taxon>
    </lineage>
</organism>
<name>A0AB39LGD7_9ACTN</name>
<evidence type="ECO:0000313" key="1">
    <source>
        <dbReference type="EMBL" id="XDP92105.1"/>
    </source>
</evidence>
<proteinExistence type="predicted"/>
<sequence>MARTGESGLERHTAADRLTGVWESNPAILYKELMEHVVEWDLAGLLVRCDD</sequence>
<dbReference type="AlphaFoldDB" id="A0AB39LGD7"/>
<protein>
    <submittedName>
        <fullName evidence="1">Uncharacterized protein</fullName>
    </submittedName>
</protein>
<accession>A0AB39LGD7</accession>
<dbReference type="EMBL" id="CP163429">
    <property type="protein sequence ID" value="XDP92105.1"/>
    <property type="molecule type" value="Genomic_DNA"/>
</dbReference>
<dbReference type="RefSeq" id="WP_369153985.1">
    <property type="nucleotide sequence ID" value="NZ_CP163429.1"/>
</dbReference>